<dbReference type="PANTHER" id="PTHR15138">
    <property type="entry name" value="TRANSCRIPTION INITIATION FACTOR TFIID SUBUNIT 4"/>
    <property type="match status" value="1"/>
</dbReference>
<feature type="region of interest" description="Disordered" evidence="7">
    <location>
        <begin position="214"/>
        <end position="236"/>
    </location>
</feature>
<proteinExistence type="inferred from homology"/>
<dbReference type="GO" id="GO:0016251">
    <property type="term" value="F:RNA polymerase II general transcription initiation factor activity"/>
    <property type="evidence" value="ECO:0007669"/>
    <property type="project" value="TreeGrafter"/>
</dbReference>
<dbReference type="InterPro" id="IPR007900">
    <property type="entry name" value="TAF4_C"/>
</dbReference>
<evidence type="ECO:0000313" key="9">
    <source>
        <dbReference type="EMBL" id="KAI1889188.1"/>
    </source>
</evidence>
<name>A0A8T3D3I7_9TELE</name>
<dbReference type="GO" id="GO:0005669">
    <property type="term" value="C:transcription factor TFIID complex"/>
    <property type="evidence" value="ECO:0007669"/>
    <property type="project" value="InterPro"/>
</dbReference>
<dbReference type="Pfam" id="PF05236">
    <property type="entry name" value="TAF4"/>
    <property type="match status" value="1"/>
</dbReference>
<keyword evidence="5" id="KW-0539">Nucleus</keyword>
<evidence type="ECO:0000256" key="6">
    <source>
        <dbReference type="SAM" id="Coils"/>
    </source>
</evidence>
<dbReference type="GO" id="GO:0006367">
    <property type="term" value="P:transcription initiation at RNA polymerase II promoter"/>
    <property type="evidence" value="ECO:0007669"/>
    <property type="project" value="TreeGrafter"/>
</dbReference>
<comment type="caution">
    <text evidence="9">The sequence shown here is derived from an EMBL/GenBank/DDBJ whole genome shotgun (WGS) entry which is preliminary data.</text>
</comment>
<dbReference type="OrthoDB" id="21060at2759"/>
<keyword evidence="3" id="KW-0805">Transcription regulation</keyword>
<dbReference type="InterPro" id="IPR009072">
    <property type="entry name" value="Histone-fold"/>
</dbReference>
<evidence type="ECO:0000259" key="8">
    <source>
        <dbReference type="Pfam" id="PF05236"/>
    </source>
</evidence>
<evidence type="ECO:0000256" key="4">
    <source>
        <dbReference type="ARBA" id="ARBA00023163"/>
    </source>
</evidence>
<dbReference type="InterPro" id="IPR045144">
    <property type="entry name" value="TAF4"/>
</dbReference>
<comment type="subcellular location">
    <subcellularLocation>
        <location evidence="1">Nucleus</location>
    </subcellularLocation>
</comment>
<comment type="similarity">
    <text evidence="2">Belongs to the TAF4 family.</text>
</comment>
<dbReference type="Proteomes" id="UP000829720">
    <property type="component" value="Unassembled WGS sequence"/>
</dbReference>
<keyword evidence="6" id="KW-0175">Coiled coil</keyword>
<keyword evidence="4" id="KW-0804">Transcription</keyword>
<evidence type="ECO:0000256" key="2">
    <source>
        <dbReference type="ARBA" id="ARBA00006178"/>
    </source>
</evidence>
<dbReference type="PANTHER" id="PTHR15138:SF18">
    <property type="entry name" value="TATA-BOX BINDING PROTEIN ASSOCIATED FACTOR 4"/>
    <property type="match status" value="1"/>
</dbReference>
<protein>
    <recommendedName>
        <fullName evidence="8">Transcription initiation factor TFIID component TAF4 C-terminal domain-containing protein</fullName>
    </recommendedName>
</protein>
<dbReference type="AlphaFoldDB" id="A0A8T3D3I7"/>
<feature type="domain" description="Transcription initiation factor TFIID component TAF4 C-terminal" evidence="8">
    <location>
        <begin position="31"/>
        <end position="275"/>
    </location>
</feature>
<evidence type="ECO:0000256" key="1">
    <source>
        <dbReference type="ARBA" id="ARBA00004123"/>
    </source>
</evidence>
<dbReference type="GO" id="GO:0046982">
    <property type="term" value="F:protein heterodimerization activity"/>
    <property type="evidence" value="ECO:0007669"/>
    <property type="project" value="InterPro"/>
</dbReference>
<evidence type="ECO:0000256" key="3">
    <source>
        <dbReference type="ARBA" id="ARBA00023015"/>
    </source>
</evidence>
<feature type="coiled-coil region" evidence="6">
    <location>
        <begin position="140"/>
        <end position="199"/>
    </location>
</feature>
<dbReference type="GO" id="GO:0003677">
    <property type="term" value="F:DNA binding"/>
    <property type="evidence" value="ECO:0007669"/>
    <property type="project" value="TreeGrafter"/>
</dbReference>
<gene>
    <name evidence="9" type="ORF">AGOR_G00176550</name>
</gene>
<sequence length="278" mass="31459">MSKIITVQPSLVQKNCFKDGTPASFREEDDINDVASMAGVNLSEENARILATNSELVGSVIRSCRDDPFIPTAVLQKRLLETGRRHGITDVSLDAISLVSHATQERMRELLEKLTVVAQHRKISLKDDFRHRQISDTRAQLKFLEQLDRLEKQRKDDEEREILLRVAKSRSNREDPEQLRLKQRAKEMQQLELAQMQQRDANLTALAAIGPRKKRPLDSRGYGSGNEVSAALSSSSPSVGKQVSVQRITRVTLKDALFCMEQDPSLRQSLSLYKALLR</sequence>
<organism evidence="9 10">
    <name type="scientific">Albula goreensis</name>
    <dbReference type="NCBI Taxonomy" id="1534307"/>
    <lineage>
        <taxon>Eukaryota</taxon>
        <taxon>Metazoa</taxon>
        <taxon>Chordata</taxon>
        <taxon>Craniata</taxon>
        <taxon>Vertebrata</taxon>
        <taxon>Euteleostomi</taxon>
        <taxon>Actinopterygii</taxon>
        <taxon>Neopterygii</taxon>
        <taxon>Teleostei</taxon>
        <taxon>Albuliformes</taxon>
        <taxon>Albulidae</taxon>
        <taxon>Albula</taxon>
    </lineage>
</organism>
<evidence type="ECO:0000313" key="10">
    <source>
        <dbReference type="Proteomes" id="UP000829720"/>
    </source>
</evidence>
<dbReference type="SUPFAM" id="SSF47113">
    <property type="entry name" value="Histone-fold"/>
    <property type="match status" value="1"/>
</dbReference>
<reference evidence="9" key="1">
    <citation type="submission" date="2021-01" db="EMBL/GenBank/DDBJ databases">
        <authorList>
            <person name="Zahm M."/>
            <person name="Roques C."/>
            <person name="Cabau C."/>
            <person name="Klopp C."/>
            <person name="Donnadieu C."/>
            <person name="Jouanno E."/>
            <person name="Lampietro C."/>
            <person name="Louis A."/>
            <person name="Herpin A."/>
            <person name="Echchiki A."/>
            <person name="Berthelot C."/>
            <person name="Parey E."/>
            <person name="Roest-Crollius H."/>
            <person name="Braasch I."/>
            <person name="Postlethwait J."/>
            <person name="Bobe J."/>
            <person name="Montfort J."/>
            <person name="Bouchez O."/>
            <person name="Begum T."/>
            <person name="Mejri S."/>
            <person name="Adams A."/>
            <person name="Chen W.-J."/>
            <person name="Guiguen Y."/>
        </authorList>
    </citation>
    <scope>NUCLEOTIDE SEQUENCE</scope>
    <source>
        <tissue evidence="9">Blood</tissue>
    </source>
</reference>
<dbReference type="CDD" id="cd08045">
    <property type="entry name" value="HFD_TAF4"/>
    <property type="match status" value="1"/>
</dbReference>
<evidence type="ECO:0000256" key="7">
    <source>
        <dbReference type="SAM" id="MobiDB-lite"/>
    </source>
</evidence>
<evidence type="ECO:0000256" key="5">
    <source>
        <dbReference type="ARBA" id="ARBA00023242"/>
    </source>
</evidence>
<dbReference type="FunFam" id="1.10.20.10:FF:000015">
    <property type="entry name" value="Transcription initiation factor TFIID subunit 4B"/>
    <property type="match status" value="1"/>
</dbReference>
<dbReference type="Gene3D" id="1.10.20.10">
    <property type="entry name" value="Histone, subunit A"/>
    <property type="match status" value="1"/>
</dbReference>
<keyword evidence="10" id="KW-1185">Reference proteome</keyword>
<accession>A0A8T3D3I7</accession>
<dbReference type="EMBL" id="JAERUA010000016">
    <property type="protein sequence ID" value="KAI1889188.1"/>
    <property type="molecule type" value="Genomic_DNA"/>
</dbReference>